<dbReference type="InterPro" id="IPR000600">
    <property type="entry name" value="ROK"/>
</dbReference>
<keyword evidence="2" id="KW-1185">Reference proteome</keyword>
<dbReference type="RefSeq" id="WP_068452605.1">
    <property type="nucleotide sequence ID" value="NZ_CP150660.1"/>
</dbReference>
<keyword evidence="1" id="KW-0808">Transferase</keyword>
<dbReference type="EMBL" id="LVWE01000085">
    <property type="protein sequence ID" value="OAD40788.1"/>
    <property type="molecule type" value="Genomic_DNA"/>
</dbReference>
<comment type="caution">
    <text evidence="1">The sequence shown here is derived from an EMBL/GenBank/DDBJ whole genome shotgun (WGS) entry which is preliminary data.</text>
</comment>
<dbReference type="AlphaFoldDB" id="A0A176SYZ9"/>
<dbReference type="OrthoDB" id="9810372at2"/>
<dbReference type="Pfam" id="PF00480">
    <property type="entry name" value="ROK"/>
    <property type="match status" value="1"/>
</dbReference>
<protein>
    <submittedName>
        <fullName evidence="1">Polyphosphate glucokinase</fullName>
    </submittedName>
</protein>
<proteinExistence type="predicted"/>
<dbReference type="SUPFAM" id="SSF53067">
    <property type="entry name" value="Actin-like ATPase domain"/>
    <property type="match status" value="1"/>
</dbReference>
<gene>
    <name evidence="1" type="ORF">LPB303_16180</name>
</gene>
<dbReference type="NCBIfam" id="NF045942">
    <property type="entry name" value="PolPhglucPhase"/>
    <property type="match status" value="1"/>
</dbReference>
<evidence type="ECO:0000313" key="2">
    <source>
        <dbReference type="Proteomes" id="UP000076923"/>
    </source>
</evidence>
<dbReference type="GO" id="GO:0016301">
    <property type="term" value="F:kinase activity"/>
    <property type="evidence" value="ECO:0007669"/>
    <property type="project" value="UniProtKB-KW"/>
</dbReference>
<keyword evidence="1" id="KW-0418">Kinase</keyword>
<dbReference type="PANTHER" id="PTHR18964:SF146">
    <property type="entry name" value="POLYPHOSPHATE GLUCOKINASE"/>
    <property type="match status" value="1"/>
</dbReference>
<dbReference type="Gene3D" id="3.30.420.40">
    <property type="match status" value="2"/>
</dbReference>
<dbReference type="STRING" id="1333662.LPB303_16180"/>
<dbReference type="PANTHER" id="PTHR18964">
    <property type="entry name" value="ROK (REPRESSOR, ORF, KINASE) FAMILY"/>
    <property type="match status" value="1"/>
</dbReference>
<dbReference type="InterPro" id="IPR043129">
    <property type="entry name" value="ATPase_NBD"/>
</dbReference>
<dbReference type="CDD" id="cd24058">
    <property type="entry name" value="ASKHA_NBD_ROK_PPGK"/>
    <property type="match status" value="1"/>
</dbReference>
<accession>A0A176SYZ9</accession>
<reference evidence="1 2" key="1">
    <citation type="submission" date="2016-02" db="EMBL/GenBank/DDBJ databases">
        <title>Draft genome sequence of Polaribacter atrinae KACC17473.</title>
        <authorList>
            <person name="Shin S.-K."/>
            <person name="Yi H."/>
        </authorList>
    </citation>
    <scope>NUCLEOTIDE SEQUENCE [LARGE SCALE GENOMIC DNA]</scope>
    <source>
        <strain evidence="1 2">KACC 17473</strain>
    </source>
</reference>
<dbReference type="Proteomes" id="UP000076923">
    <property type="component" value="Unassembled WGS sequence"/>
</dbReference>
<name>A0A176SYZ9_9FLAO</name>
<evidence type="ECO:0000313" key="1">
    <source>
        <dbReference type="EMBL" id="OAD40788.1"/>
    </source>
</evidence>
<organism evidence="1 2">
    <name type="scientific">Polaribacter atrinae</name>
    <dbReference type="NCBI Taxonomy" id="1333662"/>
    <lineage>
        <taxon>Bacteria</taxon>
        <taxon>Pseudomonadati</taxon>
        <taxon>Bacteroidota</taxon>
        <taxon>Flavobacteriia</taxon>
        <taxon>Flavobacteriales</taxon>
        <taxon>Flavobacteriaceae</taxon>
    </lineage>
</organism>
<sequence length="248" mass="27191">MKVLGIDIGGSGIKAAIVNTKTGELLSERHRIDTPKPATPEAVAKVINEMVAHFKWKKAIGCSFPTTIVNGKCIHPGNLSEKWLNVKVDKLFRKECKLPFYVSNDADLAGLAEVSLGAAKKEKGVVIMITIGTGIGSGLFFNGNLIPNLEIGKMLHTNGEIIEFYTADSVRKKENLKLKDWAIRFDSLLEYIRIVYTPSLIVLGGGISKRYDGFKEFLQADVKVKVAEYKNNAGIIGAAIYASKQHKK</sequence>